<keyword evidence="2" id="KW-1185">Reference proteome</keyword>
<name>A0A556C2Q3_BREAU</name>
<organism evidence="1 2">
    <name type="scientific">Brevibacterium aurantiacum</name>
    <dbReference type="NCBI Taxonomy" id="273384"/>
    <lineage>
        <taxon>Bacteria</taxon>
        <taxon>Bacillati</taxon>
        <taxon>Actinomycetota</taxon>
        <taxon>Actinomycetes</taxon>
        <taxon>Micrococcales</taxon>
        <taxon>Brevibacteriaceae</taxon>
        <taxon>Brevibacterium</taxon>
    </lineage>
</organism>
<dbReference type="EMBL" id="VLTK01000027">
    <property type="protein sequence ID" value="TSI11723.1"/>
    <property type="molecule type" value="Genomic_DNA"/>
</dbReference>
<dbReference type="OrthoDB" id="3296614at2"/>
<gene>
    <name evidence="1" type="ORF">FO013_21705</name>
</gene>
<reference evidence="1 2" key="1">
    <citation type="submission" date="2019-07" db="EMBL/GenBank/DDBJ databases">
        <title>Draft genome sequence of Brevibacterium aurantiacum XU54 isolated from Xinjiang China.</title>
        <authorList>
            <person name="Xu X."/>
        </authorList>
    </citation>
    <scope>NUCLEOTIDE SEQUENCE [LARGE SCALE GENOMIC DNA]</scope>
    <source>
        <strain evidence="1 2">XU54</strain>
    </source>
</reference>
<sequence>MSGEKRVRFRDIKPYEIPATWESIRGPYRGVIELPIWVRWQDDRWVDIGDQGGLRMAYQALLAEGTADIQAKLLNCDRLLETWARLSLDIRVSQLWETRFPQLNPEANASHCH</sequence>
<accession>A0A556C2Q3</accession>
<evidence type="ECO:0000313" key="1">
    <source>
        <dbReference type="EMBL" id="TSI11723.1"/>
    </source>
</evidence>
<proteinExistence type="predicted"/>
<evidence type="ECO:0000313" key="2">
    <source>
        <dbReference type="Proteomes" id="UP000316406"/>
    </source>
</evidence>
<protein>
    <submittedName>
        <fullName evidence="1">Transcriptional regulator</fullName>
    </submittedName>
</protein>
<comment type="caution">
    <text evidence="1">The sequence shown here is derived from an EMBL/GenBank/DDBJ whole genome shotgun (WGS) entry which is preliminary data.</text>
</comment>
<dbReference type="AlphaFoldDB" id="A0A556C2Q3"/>
<dbReference type="Proteomes" id="UP000316406">
    <property type="component" value="Unassembled WGS sequence"/>
</dbReference>